<name>A0A8T2WVL6_POPDE</name>
<comment type="caution">
    <text evidence="2">The sequence shown here is derived from an EMBL/GenBank/DDBJ whole genome shotgun (WGS) entry which is preliminary data.</text>
</comment>
<reference evidence="2" key="1">
    <citation type="journal article" date="2021" name="J. Hered.">
        <title>Genome Assembly of Salicaceae Populus deltoides (Eastern Cottonwood) I-69 Based on Nanopore Sequencing and Hi-C Technologies.</title>
        <authorList>
            <person name="Bai S."/>
            <person name="Wu H."/>
            <person name="Zhang J."/>
            <person name="Pan Z."/>
            <person name="Zhao W."/>
            <person name="Li Z."/>
            <person name="Tong C."/>
        </authorList>
    </citation>
    <scope>NUCLEOTIDE SEQUENCE</scope>
    <source>
        <tissue evidence="2">Leaf</tissue>
    </source>
</reference>
<sequence length="438" mass="49962">MDVEHLSSVDDDLPPAKLRLRAKMKKALLLLKDSLGSGCFLAQFWAEDKRGFAQENLPYPHLCVQNSTLLEYRQLEGRKWLSGHDILDRVWTYARQFPEWTSNVSYYRPSEFSHLSDAISCGVRGIITFPIFESDQPKYCCAVLELVTMEEKQDFDLETEKVVQALQAANLRTKLLVSRPQCFNEVQRAALTEIADVSRAVCQTHRLPLALTWIPWGDNDILKLGHASFWWPGELAIERTACYADEEMQGFVHACEQLFLSKEGKPGSSLVSTDVRFDSPGKQMSKYLAGPFTVSKPTSPEDLKLIQYVFDSSLSESETIVQCKNYHLSRRELYSLRPETWLDDNVLSTISDAMTLVKRKIEDSVNWYLPIVFAENADDPSKCISFAKKHRIKENYMSDLLCCEKGNSDDPSKCISFAKKHSTGSRKTTCQIFYAVER</sequence>
<evidence type="ECO:0000259" key="1">
    <source>
        <dbReference type="Pfam" id="PF22922"/>
    </source>
</evidence>
<dbReference type="AlphaFoldDB" id="A0A8T2WVL6"/>
<dbReference type="EMBL" id="JACEGQ020000017">
    <property type="protein sequence ID" value="KAH8484554.1"/>
    <property type="molecule type" value="Genomic_DNA"/>
</dbReference>
<dbReference type="PANTHER" id="PTHR32002:SF41">
    <property type="entry name" value="PROTEIN NLP8"/>
    <property type="match status" value="1"/>
</dbReference>
<protein>
    <recommendedName>
        <fullName evidence="1">NLP1-9 GAF domain-containing protein</fullName>
    </recommendedName>
</protein>
<dbReference type="InterPro" id="IPR045012">
    <property type="entry name" value="NLP"/>
</dbReference>
<gene>
    <name evidence="2" type="ORF">H0E87_028862</name>
</gene>
<feature type="domain" description="NLP1-9 GAF" evidence="1">
    <location>
        <begin position="181"/>
        <end position="279"/>
    </location>
</feature>
<dbReference type="Proteomes" id="UP000807159">
    <property type="component" value="Chromosome 17"/>
</dbReference>
<dbReference type="PANTHER" id="PTHR32002">
    <property type="entry name" value="PROTEIN NLP8"/>
    <property type="match status" value="1"/>
</dbReference>
<keyword evidence="3" id="KW-1185">Reference proteome</keyword>
<proteinExistence type="predicted"/>
<organism evidence="2 3">
    <name type="scientific">Populus deltoides</name>
    <name type="common">Eastern poplar</name>
    <name type="synonym">Eastern cottonwood</name>
    <dbReference type="NCBI Taxonomy" id="3696"/>
    <lineage>
        <taxon>Eukaryota</taxon>
        <taxon>Viridiplantae</taxon>
        <taxon>Streptophyta</taxon>
        <taxon>Embryophyta</taxon>
        <taxon>Tracheophyta</taxon>
        <taxon>Spermatophyta</taxon>
        <taxon>Magnoliopsida</taxon>
        <taxon>eudicotyledons</taxon>
        <taxon>Gunneridae</taxon>
        <taxon>Pentapetalae</taxon>
        <taxon>rosids</taxon>
        <taxon>fabids</taxon>
        <taxon>Malpighiales</taxon>
        <taxon>Salicaceae</taxon>
        <taxon>Saliceae</taxon>
        <taxon>Populus</taxon>
    </lineage>
</organism>
<evidence type="ECO:0000313" key="3">
    <source>
        <dbReference type="Proteomes" id="UP000807159"/>
    </source>
</evidence>
<accession>A0A8T2WVL6</accession>
<evidence type="ECO:0000313" key="2">
    <source>
        <dbReference type="EMBL" id="KAH8484554.1"/>
    </source>
</evidence>
<dbReference type="Pfam" id="PF22922">
    <property type="entry name" value="GAF_NLP"/>
    <property type="match status" value="1"/>
</dbReference>
<dbReference type="InterPro" id="IPR055081">
    <property type="entry name" value="NLP1-9_GAF"/>
</dbReference>
<dbReference type="GO" id="GO:0003700">
    <property type="term" value="F:DNA-binding transcription factor activity"/>
    <property type="evidence" value="ECO:0007669"/>
    <property type="project" value="InterPro"/>
</dbReference>